<sequence>MEASKDGAEKPPDIVIPPPTADDDDIIDAEKPLPKSPQAPTPPTPLHQPKPLSANNTSHFLSNSPALDLSMAEALLLPHAHPRPHPSPSTRGSGTPHLSMEQLYPHTQTTSMPATPPITPRPPQEAPAASAPAKTDLTAPLPDGERFYRVHPPYQDFPNGITYVENLRGHAVPTQCPKCGGRAVTITKGVIGKATHTWAAIFSLDCLPCVPYLTAHCKDIDHYCAKCGEHLATWEREPRGKPGKLIIHTLTGERQEEEDLSHRFLSTTQGENGDDDGAGGEGVDGGGVLGTEDASTEGGISEFGLEDSVDGGDAAHVGEKGSGVVQAGELTRFSFEEKLVLV</sequence>
<feature type="compositionally biased region" description="Pro residues" evidence="1">
    <location>
        <begin position="114"/>
        <end position="125"/>
    </location>
</feature>
<organism evidence="3 4">
    <name type="scientific">Aulographum hederae CBS 113979</name>
    <dbReference type="NCBI Taxonomy" id="1176131"/>
    <lineage>
        <taxon>Eukaryota</taxon>
        <taxon>Fungi</taxon>
        <taxon>Dikarya</taxon>
        <taxon>Ascomycota</taxon>
        <taxon>Pezizomycotina</taxon>
        <taxon>Dothideomycetes</taxon>
        <taxon>Pleosporomycetidae</taxon>
        <taxon>Aulographales</taxon>
        <taxon>Aulographaceae</taxon>
    </lineage>
</organism>
<feature type="region of interest" description="Disordered" evidence="1">
    <location>
        <begin position="266"/>
        <end position="301"/>
    </location>
</feature>
<feature type="compositionally biased region" description="Gly residues" evidence="1">
    <location>
        <begin position="279"/>
        <end position="289"/>
    </location>
</feature>
<dbReference type="Pfam" id="PF10601">
    <property type="entry name" value="zf-LITAF-like"/>
    <property type="match status" value="1"/>
</dbReference>
<feature type="domain" description="LITAF" evidence="2">
    <location>
        <begin position="155"/>
        <end position="236"/>
    </location>
</feature>
<evidence type="ECO:0000256" key="1">
    <source>
        <dbReference type="SAM" id="MobiDB-lite"/>
    </source>
</evidence>
<dbReference type="PROSITE" id="PS51837">
    <property type="entry name" value="LITAF"/>
    <property type="match status" value="1"/>
</dbReference>
<dbReference type="AlphaFoldDB" id="A0A6G1GRP8"/>
<evidence type="ECO:0000259" key="2">
    <source>
        <dbReference type="PROSITE" id="PS51837"/>
    </source>
</evidence>
<reference evidence="3" key="1">
    <citation type="journal article" date="2020" name="Stud. Mycol.">
        <title>101 Dothideomycetes genomes: a test case for predicting lifestyles and emergence of pathogens.</title>
        <authorList>
            <person name="Haridas S."/>
            <person name="Albert R."/>
            <person name="Binder M."/>
            <person name="Bloem J."/>
            <person name="Labutti K."/>
            <person name="Salamov A."/>
            <person name="Andreopoulos B."/>
            <person name="Baker S."/>
            <person name="Barry K."/>
            <person name="Bills G."/>
            <person name="Bluhm B."/>
            <person name="Cannon C."/>
            <person name="Castanera R."/>
            <person name="Culley D."/>
            <person name="Daum C."/>
            <person name="Ezra D."/>
            <person name="Gonzalez J."/>
            <person name="Henrissat B."/>
            <person name="Kuo A."/>
            <person name="Liang C."/>
            <person name="Lipzen A."/>
            <person name="Lutzoni F."/>
            <person name="Magnuson J."/>
            <person name="Mondo S."/>
            <person name="Nolan M."/>
            <person name="Ohm R."/>
            <person name="Pangilinan J."/>
            <person name="Park H.-J."/>
            <person name="Ramirez L."/>
            <person name="Alfaro M."/>
            <person name="Sun H."/>
            <person name="Tritt A."/>
            <person name="Yoshinaga Y."/>
            <person name="Zwiers L.-H."/>
            <person name="Turgeon B."/>
            <person name="Goodwin S."/>
            <person name="Spatafora J."/>
            <person name="Crous P."/>
            <person name="Grigoriev I."/>
        </authorList>
    </citation>
    <scope>NUCLEOTIDE SEQUENCE</scope>
    <source>
        <strain evidence="3">CBS 113979</strain>
    </source>
</reference>
<proteinExistence type="predicted"/>
<name>A0A6G1GRP8_9PEZI</name>
<evidence type="ECO:0000313" key="4">
    <source>
        <dbReference type="Proteomes" id="UP000800041"/>
    </source>
</evidence>
<accession>A0A6G1GRP8</accession>
<feature type="compositionally biased region" description="Polar residues" evidence="1">
    <location>
        <begin position="54"/>
        <end position="63"/>
    </location>
</feature>
<dbReference type="EMBL" id="ML977173">
    <property type="protein sequence ID" value="KAF1983623.1"/>
    <property type="molecule type" value="Genomic_DNA"/>
</dbReference>
<gene>
    <name evidence="3" type="ORF">K402DRAFT_396378</name>
</gene>
<feature type="region of interest" description="Disordered" evidence="1">
    <location>
        <begin position="79"/>
        <end position="145"/>
    </location>
</feature>
<feature type="compositionally biased region" description="Low complexity" evidence="1">
    <location>
        <begin position="88"/>
        <end position="97"/>
    </location>
</feature>
<protein>
    <recommendedName>
        <fullName evidence="2">LITAF domain-containing protein</fullName>
    </recommendedName>
</protein>
<evidence type="ECO:0000313" key="3">
    <source>
        <dbReference type="EMBL" id="KAF1983623.1"/>
    </source>
</evidence>
<feature type="compositionally biased region" description="Basic and acidic residues" evidence="1">
    <location>
        <begin position="1"/>
        <end position="12"/>
    </location>
</feature>
<feature type="compositionally biased region" description="Pro residues" evidence="1">
    <location>
        <begin position="34"/>
        <end position="48"/>
    </location>
</feature>
<dbReference type="InterPro" id="IPR006629">
    <property type="entry name" value="LITAF"/>
</dbReference>
<dbReference type="OrthoDB" id="5599753at2759"/>
<feature type="region of interest" description="Disordered" evidence="1">
    <location>
        <begin position="1"/>
        <end position="63"/>
    </location>
</feature>
<dbReference type="SMART" id="SM00714">
    <property type="entry name" value="LITAF"/>
    <property type="match status" value="1"/>
</dbReference>
<keyword evidence="4" id="KW-1185">Reference proteome</keyword>
<dbReference type="Proteomes" id="UP000800041">
    <property type="component" value="Unassembled WGS sequence"/>
</dbReference>